<evidence type="ECO:0000313" key="2">
    <source>
        <dbReference type="EMBL" id="RBT66853.1"/>
    </source>
</evidence>
<gene>
    <name evidence="2" type="ORF">EB03_02445</name>
</gene>
<protein>
    <submittedName>
        <fullName evidence="2">Uncharacterized protein</fullName>
    </submittedName>
</protein>
<proteinExistence type="predicted"/>
<feature type="signal peptide" evidence="1">
    <location>
        <begin position="1"/>
        <end position="29"/>
    </location>
</feature>
<organism evidence="2 3">
    <name type="scientific">Enterococcus hirae</name>
    <dbReference type="NCBI Taxonomy" id="1354"/>
    <lineage>
        <taxon>Bacteria</taxon>
        <taxon>Bacillati</taxon>
        <taxon>Bacillota</taxon>
        <taxon>Bacilli</taxon>
        <taxon>Lactobacillales</taxon>
        <taxon>Enterococcaceae</taxon>
        <taxon>Enterococcus</taxon>
    </lineage>
</organism>
<comment type="caution">
    <text evidence="2">The sequence shown here is derived from an EMBL/GenBank/DDBJ whole genome shotgun (WGS) entry which is preliminary data.</text>
</comment>
<reference evidence="2 3" key="1">
    <citation type="submission" date="2015-06" db="EMBL/GenBank/DDBJ databases">
        <title>The Genome Sequence of Enterococcus hirae 88EA1.</title>
        <authorList>
            <consortium name="The Broad Institute Genomics Platform"/>
            <consortium name="The Broad Institute Genome Sequencing Center for Infectious Disease"/>
            <person name="Earl A.M."/>
            <person name="Van Tyne D."/>
            <person name="Lebreton F."/>
            <person name="Saavedra J.T."/>
            <person name="Gilmore M.S."/>
            <person name="Manson McGuire A."/>
            <person name="Clock S."/>
            <person name="Crupain M."/>
            <person name="Rangan U."/>
            <person name="Young S."/>
            <person name="Abouelleil A."/>
            <person name="Cao P."/>
            <person name="Chapman S.B."/>
            <person name="Griggs A."/>
            <person name="Priest M."/>
            <person name="Shea T."/>
            <person name="Wortman J."/>
            <person name="Nusbaum C."/>
            <person name="Birren B."/>
        </authorList>
    </citation>
    <scope>NUCLEOTIDE SEQUENCE [LARGE SCALE GENOMIC DNA]</scope>
    <source>
        <strain evidence="2 3">88EA1</strain>
    </source>
</reference>
<dbReference type="RefSeq" id="WP_096709552.1">
    <property type="nucleotide sequence ID" value="NZ_JBFCRC010000007.1"/>
</dbReference>
<dbReference type="EMBL" id="LESJ01000007">
    <property type="protein sequence ID" value="RBT66853.1"/>
    <property type="molecule type" value="Genomic_DNA"/>
</dbReference>
<keyword evidence="1" id="KW-0732">Signal</keyword>
<name>A0AB37I7P4_ENTHR</name>
<evidence type="ECO:0000256" key="1">
    <source>
        <dbReference type="SAM" id="SignalP"/>
    </source>
</evidence>
<sequence>MKKKKIYQVLVMGLVVGQVLTNGTTFAYAATLERNLLDESKFSDERMDALNDQYQPVTYVYHKITINEAPKIPSQLQNKELVETQNINKNEVKQIVYQVHQQIKQQIKPTTQQQIKQRNLSKTNEKNLSSL</sequence>
<dbReference type="Proteomes" id="UP000253498">
    <property type="component" value="Unassembled WGS sequence"/>
</dbReference>
<accession>A0AB37I7P4</accession>
<dbReference type="AlphaFoldDB" id="A0AB37I7P4"/>
<evidence type="ECO:0000313" key="3">
    <source>
        <dbReference type="Proteomes" id="UP000253498"/>
    </source>
</evidence>
<feature type="chain" id="PRO_5044202575" evidence="1">
    <location>
        <begin position="30"/>
        <end position="131"/>
    </location>
</feature>